<dbReference type="Gene3D" id="3.40.1620.70">
    <property type="match status" value="1"/>
</dbReference>
<dbReference type="FunFam" id="3.40.1620.70:FF:000003">
    <property type="entry name" value="Collagen type XVIII alpha 1"/>
    <property type="match status" value="1"/>
</dbReference>
<feature type="compositionally biased region" description="Basic and acidic residues" evidence="3">
    <location>
        <begin position="278"/>
        <end position="306"/>
    </location>
</feature>
<dbReference type="PANTHER" id="PTHR24637">
    <property type="entry name" value="COLLAGEN"/>
    <property type="match status" value="1"/>
</dbReference>
<feature type="compositionally biased region" description="Pro residues" evidence="3">
    <location>
        <begin position="154"/>
        <end position="166"/>
    </location>
</feature>
<feature type="compositionally biased region" description="Basic and acidic residues" evidence="3">
    <location>
        <begin position="14"/>
        <end position="31"/>
    </location>
</feature>
<dbReference type="Gene3D" id="3.10.100.10">
    <property type="entry name" value="Mannose-Binding Protein A, subunit A"/>
    <property type="match status" value="1"/>
</dbReference>
<feature type="domain" description="Collagenase NC10/endostatin" evidence="4">
    <location>
        <begin position="479"/>
        <end position="645"/>
    </location>
</feature>
<dbReference type="InterPro" id="IPR045463">
    <property type="entry name" value="XV/XVIII_trimerization_dom"/>
</dbReference>
<dbReference type="Proteomes" id="UP000887575">
    <property type="component" value="Unassembled WGS sequence"/>
</dbReference>
<feature type="compositionally biased region" description="Low complexity" evidence="3">
    <location>
        <begin position="254"/>
        <end position="276"/>
    </location>
</feature>
<dbReference type="Pfam" id="PF20010">
    <property type="entry name" value="Collagen_trimer"/>
    <property type="match status" value="1"/>
</dbReference>
<organism evidence="6 7">
    <name type="scientific">Mesorhabditis belari</name>
    <dbReference type="NCBI Taxonomy" id="2138241"/>
    <lineage>
        <taxon>Eukaryota</taxon>
        <taxon>Metazoa</taxon>
        <taxon>Ecdysozoa</taxon>
        <taxon>Nematoda</taxon>
        <taxon>Chromadorea</taxon>
        <taxon>Rhabditida</taxon>
        <taxon>Rhabditina</taxon>
        <taxon>Rhabditomorpha</taxon>
        <taxon>Rhabditoidea</taxon>
        <taxon>Rhabditidae</taxon>
        <taxon>Mesorhabditinae</taxon>
        <taxon>Mesorhabditis</taxon>
    </lineage>
</organism>
<dbReference type="InterPro" id="IPR016187">
    <property type="entry name" value="CTDL_fold"/>
</dbReference>
<dbReference type="WBParaSite" id="MBELARI_LOCUS11709">
    <property type="protein sequence ID" value="MBELARI_LOCUS11709"/>
    <property type="gene ID" value="MBELARI_LOCUS11709"/>
</dbReference>
<sequence length="663" mass="72559">MTKRREKRSVQRKSIVDLKRNPLKSKHDVQDSQKAQNLLENSKKRRKRSVNLIEIVTKNETTTLPKETEEEPGIQQFPVYEDDLEIRRRRSSEENREQQLEIPVEGAIQELKIMDDAAEAAKQCDERWDEGSGSPLPDDDPGSHRGHARVVELPPAPTPPPPPPPLNDLREQPPYSSSSHALQGPRGPKGDPGEPGVCTVQCRDGKQGQPGPQGPEGPQGVQGPQGQQGPPGPPGASVSSDGHGGSTIPGPPGSQGSPGLQGPQGVQGPRGDPGLPGRDGRSFERLSEEDYERIIGDPRIKGEKGECLSSNSIDLPVYNPKMHNQLGKGQKGDRGDPGAPGQPGNSAQSTAPQSSSAAAPIFQTTVDLFGTGRNLKEGTLAFVTSSQQLFIRVTNGWKEVMLGQYHPILEPRPSTPIVAESNLRTNTLEYWEAPPVETQRLPMAEQPGKGLESHPLKPQFDLKSYEGTDAKPETKDRVLHMIALNVPLSGRMSGLRGADLQCYKESRQAGFVTTFRAMLSSKVQDMSRIVHAIDRGTRVVNLKGEELFPSWDELLLGRPPNEQVPLYTFHREDVFTSPNWNDRRIWHGSIEGGMRADDSICDGWRTGSAWETALASQLVPGRPLVGDAEKVGCDARLVVLCVENMSKYNVDRILAKKNVHELN</sequence>
<feature type="compositionally biased region" description="Low complexity" evidence="3">
    <location>
        <begin position="216"/>
        <end position="228"/>
    </location>
</feature>
<evidence type="ECO:0000256" key="3">
    <source>
        <dbReference type="SAM" id="MobiDB-lite"/>
    </source>
</evidence>
<evidence type="ECO:0000313" key="6">
    <source>
        <dbReference type="Proteomes" id="UP000887575"/>
    </source>
</evidence>
<feature type="domain" description="Collagen type XV/XVIII trimerization" evidence="5">
    <location>
        <begin position="361"/>
        <end position="405"/>
    </location>
</feature>
<reference evidence="7" key="1">
    <citation type="submission" date="2024-02" db="UniProtKB">
        <authorList>
            <consortium name="WormBaseParasite"/>
        </authorList>
    </citation>
    <scope>IDENTIFICATION</scope>
</reference>
<feature type="region of interest" description="Disordered" evidence="3">
    <location>
        <begin position="115"/>
        <end position="358"/>
    </location>
</feature>
<evidence type="ECO:0000313" key="7">
    <source>
        <dbReference type="WBParaSite" id="MBELARI_LOCUS11709"/>
    </source>
</evidence>
<dbReference type="InterPro" id="IPR016186">
    <property type="entry name" value="C-type_lectin-like/link_sf"/>
</dbReference>
<dbReference type="SUPFAM" id="SSF56436">
    <property type="entry name" value="C-type lectin-like"/>
    <property type="match status" value="1"/>
</dbReference>
<feature type="compositionally biased region" description="Low complexity" evidence="3">
    <location>
        <begin position="346"/>
        <end position="358"/>
    </location>
</feature>
<keyword evidence="2" id="KW-0176">Collagen</keyword>
<evidence type="ECO:0000259" key="5">
    <source>
        <dbReference type="Pfam" id="PF20010"/>
    </source>
</evidence>
<dbReference type="InterPro" id="IPR008160">
    <property type="entry name" value="Collagen"/>
</dbReference>
<evidence type="ECO:0000259" key="4">
    <source>
        <dbReference type="Pfam" id="PF06482"/>
    </source>
</evidence>
<proteinExistence type="predicted"/>
<keyword evidence="1" id="KW-0677">Repeat</keyword>
<dbReference type="PANTHER" id="PTHR24637:SF388">
    <property type="entry name" value="NEMATODE CUTICLE COLLAGEN N-TERMINAL DOMAIN-CONTAINING PROTEIN"/>
    <property type="match status" value="1"/>
</dbReference>
<evidence type="ECO:0000256" key="1">
    <source>
        <dbReference type="ARBA" id="ARBA00022737"/>
    </source>
</evidence>
<evidence type="ECO:0000256" key="2">
    <source>
        <dbReference type="ARBA" id="ARBA00023119"/>
    </source>
</evidence>
<protein>
    <submittedName>
        <fullName evidence="7">Uncharacterized protein</fullName>
    </submittedName>
</protein>
<dbReference type="Pfam" id="PF01391">
    <property type="entry name" value="Collagen"/>
    <property type="match status" value="1"/>
</dbReference>
<feature type="compositionally biased region" description="Basic residues" evidence="3">
    <location>
        <begin position="1"/>
        <end position="11"/>
    </location>
</feature>
<accession>A0AAF3ECM9</accession>
<dbReference type="Pfam" id="PF06482">
    <property type="entry name" value="Endostatin"/>
    <property type="match status" value="1"/>
</dbReference>
<feature type="region of interest" description="Disordered" evidence="3">
    <location>
        <begin position="1"/>
        <end position="47"/>
    </location>
</feature>
<dbReference type="AlphaFoldDB" id="A0AAF3ECM9"/>
<name>A0AAF3ECM9_9BILA</name>
<dbReference type="InterPro" id="IPR010515">
    <property type="entry name" value="Collagenase_NC10/endostatin"/>
</dbReference>
<dbReference type="GO" id="GO:0005581">
    <property type="term" value="C:collagen trimer"/>
    <property type="evidence" value="ECO:0007669"/>
    <property type="project" value="UniProtKB-KW"/>
</dbReference>
<keyword evidence="6" id="KW-1185">Reference proteome</keyword>